<dbReference type="InterPro" id="IPR003660">
    <property type="entry name" value="HAMP_dom"/>
</dbReference>
<proteinExistence type="predicted"/>
<evidence type="ECO:0000313" key="14">
    <source>
        <dbReference type="EMBL" id="KPY04212.1"/>
    </source>
</evidence>
<keyword evidence="8 14" id="KW-0418">Kinase</keyword>
<evidence type="ECO:0000256" key="10">
    <source>
        <dbReference type="SAM" id="Coils"/>
    </source>
</evidence>
<evidence type="ECO:0000256" key="5">
    <source>
        <dbReference type="ARBA" id="ARBA00022553"/>
    </source>
</evidence>
<keyword evidence="11" id="KW-0472">Membrane</keyword>
<dbReference type="EMBL" id="RBRD01000277">
    <property type="protein sequence ID" value="RMQ31794.1"/>
    <property type="molecule type" value="Genomic_DNA"/>
</dbReference>
<keyword evidence="7" id="KW-0547">Nucleotide-binding</keyword>
<comment type="subcellular location">
    <subcellularLocation>
        <location evidence="2">Cell membrane</location>
        <topology evidence="2">Multi-pass membrane protein</topology>
    </subcellularLocation>
</comment>
<evidence type="ECO:0000259" key="12">
    <source>
        <dbReference type="PROSITE" id="PS50109"/>
    </source>
</evidence>
<dbReference type="InterPro" id="IPR004358">
    <property type="entry name" value="Sig_transdc_His_kin-like_C"/>
</dbReference>
<dbReference type="SMART" id="SM00387">
    <property type="entry name" value="HATPase_c"/>
    <property type="match status" value="1"/>
</dbReference>
<keyword evidence="11" id="KW-0812">Transmembrane</keyword>
<dbReference type="PROSITE" id="PS50885">
    <property type="entry name" value="HAMP"/>
    <property type="match status" value="1"/>
</dbReference>
<evidence type="ECO:0000256" key="11">
    <source>
        <dbReference type="SAM" id="Phobius"/>
    </source>
</evidence>
<feature type="domain" description="HAMP" evidence="13">
    <location>
        <begin position="72"/>
        <end position="127"/>
    </location>
</feature>
<evidence type="ECO:0000313" key="15">
    <source>
        <dbReference type="EMBL" id="RMQ31794.1"/>
    </source>
</evidence>
<comment type="caution">
    <text evidence="14">The sequence shown here is derived from an EMBL/GenBank/DDBJ whole genome shotgun (WGS) entry which is preliminary data.</text>
</comment>
<evidence type="ECO:0000256" key="4">
    <source>
        <dbReference type="ARBA" id="ARBA00022475"/>
    </source>
</evidence>
<dbReference type="SUPFAM" id="SSF47384">
    <property type="entry name" value="Homodimeric domain of signal transducing histidine kinase"/>
    <property type="match status" value="1"/>
</dbReference>
<evidence type="ECO:0000313" key="16">
    <source>
        <dbReference type="EMBL" id="RMT22387.1"/>
    </source>
</evidence>
<organism evidence="14 17">
    <name type="scientific">Pseudomonas amygdali pv. mori</name>
    <dbReference type="NCBI Taxonomy" id="34065"/>
    <lineage>
        <taxon>Bacteria</taxon>
        <taxon>Pseudomonadati</taxon>
        <taxon>Pseudomonadota</taxon>
        <taxon>Gammaproteobacteria</taxon>
        <taxon>Pseudomonadales</taxon>
        <taxon>Pseudomonadaceae</taxon>
        <taxon>Pseudomonas</taxon>
        <taxon>Pseudomonas amygdali</taxon>
    </lineage>
</organism>
<evidence type="ECO:0000256" key="3">
    <source>
        <dbReference type="ARBA" id="ARBA00012438"/>
    </source>
</evidence>
<feature type="domain" description="Histidine kinase" evidence="12">
    <location>
        <begin position="135"/>
        <end position="347"/>
    </location>
</feature>
<dbReference type="Proteomes" id="UP000050420">
    <property type="component" value="Unassembled WGS sequence"/>
</dbReference>
<evidence type="ECO:0000256" key="2">
    <source>
        <dbReference type="ARBA" id="ARBA00004651"/>
    </source>
</evidence>
<dbReference type="PRINTS" id="PR00344">
    <property type="entry name" value="BCTRLSENSOR"/>
</dbReference>
<dbReference type="PATRIC" id="fig|34065.5.peg.5828"/>
<evidence type="ECO:0000313" key="19">
    <source>
        <dbReference type="Proteomes" id="UP000279553"/>
    </source>
</evidence>
<dbReference type="EMBL" id="RBTD01000153">
    <property type="protein sequence ID" value="RMT22387.1"/>
    <property type="molecule type" value="Genomic_DNA"/>
</dbReference>
<dbReference type="EC" id="2.7.13.3" evidence="3"/>
<keyword evidence="11" id="KW-1133">Transmembrane helix</keyword>
<dbReference type="InterPro" id="IPR003661">
    <property type="entry name" value="HisK_dim/P_dom"/>
</dbReference>
<keyword evidence="6" id="KW-0808">Transferase</keyword>
<evidence type="ECO:0000256" key="6">
    <source>
        <dbReference type="ARBA" id="ARBA00022679"/>
    </source>
</evidence>
<evidence type="ECO:0000256" key="1">
    <source>
        <dbReference type="ARBA" id="ARBA00000085"/>
    </source>
</evidence>
<dbReference type="InterPro" id="IPR050980">
    <property type="entry name" value="2C_sensor_his_kinase"/>
</dbReference>
<dbReference type="Pfam" id="PF00672">
    <property type="entry name" value="HAMP"/>
    <property type="match status" value="1"/>
</dbReference>
<dbReference type="PANTHER" id="PTHR44936">
    <property type="entry name" value="SENSOR PROTEIN CREC"/>
    <property type="match status" value="1"/>
</dbReference>
<dbReference type="InterPro" id="IPR005467">
    <property type="entry name" value="His_kinase_dom"/>
</dbReference>
<dbReference type="Gene3D" id="3.30.565.10">
    <property type="entry name" value="Histidine kinase-like ATPase, C-terminal domain"/>
    <property type="match status" value="1"/>
</dbReference>
<keyword evidence="9" id="KW-0067">ATP-binding</keyword>
<dbReference type="RefSeq" id="WP_057422318.1">
    <property type="nucleotide sequence ID" value="NZ_RBRD01000277.1"/>
</dbReference>
<dbReference type="SUPFAM" id="SSF158472">
    <property type="entry name" value="HAMP domain-like"/>
    <property type="match status" value="1"/>
</dbReference>
<dbReference type="AlphaFoldDB" id="A0A0P9Y802"/>
<evidence type="ECO:0000259" key="13">
    <source>
        <dbReference type="PROSITE" id="PS50885"/>
    </source>
</evidence>
<dbReference type="InterPro" id="IPR036097">
    <property type="entry name" value="HisK_dim/P_sf"/>
</dbReference>
<evidence type="ECO:0000313" key="18">
    <source>
        <dbReference type="Proteomes" id="UP000276194"/>
    </source>
</evidence>
<reference evidence="14 17" key="1">
    <citation type="submission" date="2015-09" db="EMBL/GenBank/DDBJ databases">
        <title>Genome announcement of multiple Pseudomonas syringae strains.</title>
        <authorList>
            <person name="Thakur S."/>
            <person name="Wang P.W."/>
            <person name="Gong Y."/>
            <person name="Weir B.S."/>
            <person name="Guttman D.S."/>
        </authorList>
    </citation>
    <scope>NUCLEOTIDE SEQUENCE [LARGE SCALE GENOMIC DNA]</scope>
    <source>
        <strain evidence="14 17">ICMP4331</strain>
    </source>
</reference>
<sequence>MRARTGRLFWKLSLALFLSMALAMLGTYAYITLTNRSIPLPPEDIARIGPIPIIPVMSGLCAILVMGLVLAWYLTRPLQRLTWALRRIADGHFDTRVTPLMQGQRDEIADLAHEFDRMAEQLQNALESQKALFHDISHELRSPLTRMQAAIGLTRQDPEATLAMLDRIELESNRLDSMIDELLSLHRIEAKIMPTMLDRIDLIELLRLIIEDANFEAKGTGREVVLEASETFIACVHGELIYRAFENVIRNAIKYGPRGKTIKVRAKVDTDQQLEVVVSDRGPGVPQHQLDDIFKPFYRIEGEESGRGTGLGLAIAQRSLVLHRGHICAYNREAGGLEVKMIIPSSDNPLE</sequence>
<evidence type="ECO:0000256" key="8">
    <source>
        <dbReference type="ARBA" id="ARBA00022777"/>
    </source>
</evidence>
<feature type="transmembrane region" description="Helical" evidence="11">
    <location>
        <begin position="51"/>
        <end position="74"/>
    </location>
</feature>
<keyword evidence="5" id="KW-0597">Phosphoprotein</keyword>
<dbReference type="GO" id="GO:0000155">
    <property type="term" value="F:phosphorelay sensor kinase activity"/>
    <property type="evidence" value="ECO:0007669"/>
    <property type="project" value="InterPro"/>
</dbReference>
<keyword evidence="4" id="KW-1003">Cell membrane</keyword>
<gene>
    <name evidence="14" type="ORF">ALO63_03993</name>
    <name evidence="16" type="ORF">ALP52_03825</name>
    <name evidence="15" type="ORF">ALQ05_03418</name>
</gene>
<name>A0A0P9Y802_PSEA0</name>
<dbReference type="SMART" id="SM00304">
    <property type="entry name" value="HAMP"/>
    <property type="match status" value="1"/>
</dbReference>
<feature type="coiled-coil region" evidence="10">
    <location>
        <begin position="101"/>
        <end position="132"/>
    </location>
</feature>
<dbReference type="EMBL" id="LJQU01000041">
    <property type="protein sequence ID" value="KPY04212.1"/>
    <property type="molecule type" value="Genomic_DNA"/>
</dbReference>
<dbReference type="InterPro" id="IPR003594">
    <property type="entry name" value="HATPase_dom"/>
</dbReference>
<dbReference type="InterPro" id="IPR036890">
    <property type="entry name" value="HATPase_C_sf"/>
</dbReference>
<dbReference type="Gene3D" id="6.10.340.10">
    <property type="match status" value="1"/>
</dbReference>
<dbReference type="GO" id="GO:0005886">
    <property type="term" value="C:plasma membrane"/>
    <property type="evidence" value="ECO:0007669"/>
    <property type="project" value="UniProtKB-SubCell"/>
</dbReference>
<dbReference type="SUPFAM" id="SSF55874">
    <property type="entry name" value="ATPase domain of HSP90 chaperone/DNA topoisomerase II/histidine kinase"/>
    <property type="match status" value="1"/>
</dbReference>
<dbReference type="GO" id="GO:0005524">
    <property type="term" value="F:ATP binding"/>
    <property type="evidence" value="ECO:0007669"/>
    <property type="project" value="UniProtKB-KW"/>
</dbReference>
<evidence type="ECO:0000256" key="9">
    <source>
        <dbReference type="ARBA" id="ARBA00022840"/>
    </source>
</evidence>
<protein>
    <recommendedName>
        <fullName evidence="3">histidine kinase</fullName>
        <ecNumber evidence="3">2.7.13.3</ecNumber>
    </recommendedName>
</protein>
<feature type="transmembrane region" description="Helical" evidence="11">
    <location>
        <begin position="12"/>
        <end position="31"/>
    </location>
</feature>
<dbReference type="PROSITE" id="PS50109">
    <property type="entry name" value="HIS_KIN"/>
    <property type="match status" value="1"/>
</dbReference>
<dbReference type="CDD" id="cd00082">
    <property type="entry name" value="HisKA"/>
    <property type="match status" value="1"/>
</dbReference>
<dbReference type="SMART" id="SM00388">
    <property type="entry name" value="HisKA"/>
    <property type="match status" value="1"/>
</dbReference>
<evidence type="ECO:0000256" key="7">
    <source>
        <dbReference type="ARBA" id="ARBA00022741"/>
    </source>
</evidence>
<dbReference type="Pfam" id="PF00512">
    <property type="entry name" value="HisKA"/>
    <property type="match status" value="1"/>
</dbReference>
<keyword evidence="10" id="KW-0175">Coiled coil</keyword>
<dbReference type="PANTHER" id="PTHR44936:SF10">
    <property type="entry name" value="SENSOR PROTEIN RSTB"/>
    <property type="match status" value="1"/>
</dbReference>
<dbReference type="Proteomes" id="UP000276194">
    <property type="component" value="Unassembled WGS sequence"/>
</dbReference>
<comment type="catalytic activity">
    <reaction evidence="1">
        <text>ATP + protein L-histidine = ADP + protein N-phospho-L-histidine.</text>
        <dbReference type="EC" id="2.7.13.3"/>
    </reaction>
</comment>
<dbReference type="CDD" id="cd06225">
    <property type="entry name" value="HAMP"/>
    <property type="match status" value="1"/>
</dbReference>
<dbReference type="Pfam" id="PF02518">
    <property type="entry name" value="HATPase_c"/>
    <property type="match status" value="1"/>
</dbReference>
<dbReference type="Proteomes" id="UP000279553">
    <property type="component" value="Unassembled WGS sequence"/>
</dbReference>
<dbReference type="Gene3D" id="1.10.287.130">
    <property type="match status" value="1"/>
</dbReference>
<accession>A0A0P9Y802</accession>
<reference evidence="18 19" key="2">
    <citation type="submission" date="2018-08" db="EMBL/GenBank/DDBJ databases">
        <title>Recombination of ecologically and evolutionarily significant loci maintains genetic cohesion in the Pseudomonas syringae species complex.</title>
        <authorList>
            <person name="Dillon M."/>
            <person name="Thakur S."/>
            <person name="Almeida R.N.D."/>
            <person name="Weir B.S."/>
            <person name="Guttman D.S."/>
        </authorList>
    </citation>
    <scope>NUCLEOTIDE SEQUENCE [LARGE SCALE GENOMIC DNA]</scope>
    <source>
        <strain evidence="15 19">ICMP 535</strain>
        <strain evidence="16 18">ICMP 6941</strain>
    </source>
</reference>
<evidence type="ECO:0000313" key="17">
    <source>
        <dbReference type="Proteomes" id="UP000050420"/>
    </source>
</evidence>